<accession>A0A6A6BDX8</accession>
<dbReference type="GeneID" id="54304258"/>
<name>A0A6A6BDX8_9PEZI</name>
<dbReference type="Proteomes" id="UP000799438">
    <property type="component" value="Unassembled WGS sequence"/>
</dbReference>
<reference evidence="2" key="1">
    <citation type="journal article" date="2020" name="Stud. Mycol.">
        <title>101 Dothideomycetes genomes: a test case for predicting lifestyles and emergence of pathogens.</title>
        <authorList>
            <person name="Haridas S."/>
            <person name="Albert R."/>
            <person name="Binder M."/>
            <person name="Bloem J."/>
            <person name="Labutti K."/>
            <person name="Salamov A."/>
            <person name="Andreopoulos B."/>
            <person name="Baker S."/>
            <person name="Barry K."/>
            <person name="Bills G."/>
            <person name="Bluhm B."/>
            <person name="Cannon C."/>
            <person name="Castanera R."/>
            <person name="Culley D."/>
            <person name="Daum C."/>
            <person name="Ezra D."/>
            <person name="Gonzalez J."/>
            <person name="Henrissat B."/>
            <person name="Kuo A."/>
            <person name="Liang C."/>
            <person name="Lipzen A."/>
            <person name="Lutzoni F."/>
            <person name="Magnuson J."/>
            <person name="Mondo S."/>
            <person name="Nolan M."/>
            <person name="Ohm R."/>
            <person name="Pangilinan J."/>
            <person name="Park H.-J."/>
            <person name="Ramirez L."/>
            <person name="Alfaro M."/>
            <person name="Sun H."/>
            <person name="Tritt A."/>
            <person name="Yoshinaga Y."/>
            <person name="Zwiers L.-H."/>
            <person name="Turgeon B."/>
            <person name="Goodwin S."/>
            <person name="Spatafora J."/>
            <person name="Crous P."/>
            <person name="Grigoriev I."/>
        </authorList>
    </citation>
    <scope>NUCLEOTIDE SEQUENCE</scope>
    <source>
        <strain evidence="2">CBS 121167</strain>
    </source>
</reference>
<evidence type="ECO:0000313" key="2">
    <source>
        <dbReference type="EMBL" id="KAF2140691.1"/>
    </source>
</evidence>
<gene>
    <name evidence="2" type="ORF">K452DRAFT_50088</name>
</gene>
<dbReference type="RefSeq" id="XP_033396404.1">
    <property type="nucleotide sequence ID" value="XM_033546751.1"/>
</dbReference>
<feature type="region of interest" description="Disordered" evidence="1">
    <location>
        <begin position="53"/>
        <end position="72"/>
    </location>
</feature>
<proteinExistence type="predicted"/>
<evidence type="ECO:0000256" key="1">
    <source>
        <dbReference type="SAM" id="MobiDB-lite"/>
    </source>
</evidence>
<dbReference type="EMBL" id="ML995489">
    <property type="protein sequence ID" value="KAF2140691.1"/>
    <property type="molecule type" value="Genomic_DNA"/>
</dbReference>
<feature type="compositionally biased region" description="Basic and acidic residues" evidence="1">
    <location>
        <begin position="55"/>
        <end position="66"/>
    </location>
</feature>
<organism evidence="2 3">
    <name type="scientific">Aplosporella prunicola CBS 121167</name>
    <dbReference type="NCBI Taxonomy" id="1176127"/>
    <lineage>
        <taxon>Eukaryota</taxon>
        <taxon>Fungi</taxon>
        <taxon>Dikarya</taxon>
        <taxon>Ascomycota</taxon>
        <taxon>Pezizomycotina</taxon>
        <taxon>Dothideomycetes</taxon>
        <taxon>Dothideomycetes incertae sedis</taxon>
        <taxon>Botryosphaeriales</taxon>
        <taxon>Aplosporellaceae</taxon>
        <taxon>Aplosporella</taxon>
    </lineage>
</organism>
<protein>
    <submittedName>
        <fullName evidence="2">Uncharacterized protein</fullName>
    </submittedName>
</protein>
<evidence type="ECO:0000313" key="3">
    <source>
        <dbReference type="Proteomes" id="UP000799438"/>
    </source>
</evidence>
<keyword evidence="3" id="KW-1185">Reference proteome</keyword>
<sequence length="156" mass="16568">MDRGKSGAAESGAIKVAKHEVGRACRWCGAALLAHRGRVSRCASMVQPLAQGQADRQDGGARDCGRSWRGGGQEGIDRGMSRFFASRTHRQVAGGRRAAFQVGWAIWGAGRSGLGPWGARDKRRRVGEGIRLAARTLVGFELVEGGRGGRDGAARK</sequence>
<dbReference type="AlphaFoldDB" id="A0A6A6BDX8"/>